<evidence type="ECO:0000256" key="1">
    <source>
        <dbReference type="SAM" id="MobiDB-lite"/>
    </source>
</evidence>
<dbReference type="AlphaFoldDB" id="A0A177AIZ3"/>
<dbReference type="EMBL" id="KV441390">
    <property type="protein sequence ID" value="OAF61144.1"/>
    <property type="molecule type" value="Genomic_DNA"/>
</dbReference>
<dbReference type="GeneID" id="36285460"/>
<protein>
    <submittedName>
        <fullName evidence="2">Uncharacterized protein</fullName>
    </submittedName>
</protein>
<feature type="compositionally biased region" description="Polar residues" evidence="1">
    <location>
        <begin position="72"/>
        <end position="82"/>
    </location>
</feature>
<accession>A0A177AIZ3</accession>
<proteinExistence type="predicted"/>
<feature type="compositionally biased region" description="Basic and acidic residues" evidence="1">
    <location>
        <begin position="8"/>
        <end position="21"/>
    </location>
</feature>
<reference evidence="2" key="1">
    <citation type="submission" date="2016-03" db="EMBL/GenBank/DDBJ databases">
        <title>Updated assembly of Pseudogymnoascus destructans, the fungus causing white-nose syndrome of bats.</title>
        <authorList>
            <person name="Palmer J.M."/>
            <person name="Drees K.P."/>
            <person name="Foster J.T."/>
            <person name="Lindner D.L."/>
        </authorList>
    </citation>
    <scope>NUCLEOTIDE SEQUENCE [LARGE SCALE GENOMIC DNA]</scope>
    <source>
        <strain evidence="2">20631-21</strain>
    </source>
</reference>
<organism evidence="2">
    <name type="scientific">Pseudogymnoascus destructans</name>
    <dbReference type="NCBI Taxonomy" id="655981"/>
    <lineage>
        <taxon>Eukaryota</taxon>
        <taxon>Fungi</taxon>
        <taxon>Dikarya</taxon>
        <taxon>Ascomycota</taxon>
        <taxon>Pezizomycotina</taxon>
        <taxon>Leotiomycetes</taxon>
        <taxon>Thelebolales</taxon>
        <taxon>Thelebolaceae</taxon>
        <taxon>Pseudogymnoascus</taxon>
    </lineage>
</organism>
<evidence type="ECO:0000313" key="2">
    <source>
        <dbReference type="EMBL" id="OAF61144.1"/>
    </source>
</evidence>
<feature type="region of interest" description="Disordered" evidence="1">
    <location>
        <begin position="1"/>
        <end position="85"/>
    </location>
</feature>
<sequence length="111" mass="13113">MNNVDNASNRELDDDKVEGGRIIRTGFMEDEEEEKERRREGEKERRREGEKEEREIEERERERERGRAGRFQGSQLGRNMSDVNDRGGYYGAHTYEVHTTSTTHTHTRING</sequence>
<name>A0A177AIZ3_9PEZI</name>
<feature type="compositionally biased region" description="Basic and acidic residues" evidence="1">
    <location>
        <begin position="35"/>
        <end position="67"/>
    </location>
</feature>
<gene>
    <name evidence="2" type="ORF">VC83_02377</name>
</gene>
<dbReference type="Proteomes" id="UP000077154">
    <property type="component" value="Unassembled WGS sequence"/>
</dbReference>
<dbReference type="RefSeq" id="XP_024326421.1">
    <property type="nucleotide sequence ID" value="XM_024466043.1"/>
</dbReference>